<evidence type="ECO:0000256" key="5">
    <source>
        <dbReference type="ARBA" id="ARBA00022692"/>
    </source>
</evidence>
<dbReference type="AlphaFoldDB" id="A0A8H7W5R9"/>
<evidence type="ECO:0000256" key="3">
    <source>
        <dbReference type="ARBA" id="ARBA00022475"/>
    </source>
</evidence>
<feature type="transmembrane region" description="Helical" evidence="8">
    <location>
        <begin position="38"/>
        <end position="59"/>
    </location>
</feature>
<evidence type="ECO:0000256" key="6">
    <source>
        <dbReference type="ARBA" id="ARBA00022989"/>
    </source>
</evidence>
<dbReference type="GO" id="GO:0005886">
    <property type="term" value="C:plasma membrane"/>
    <property type="evidence" value="ECO:0007669"/>
    <property type="project" value="UniProtKB-SubCell"/>
</dbReference>
<dbReference type="PANTHER" id="PTHR30574:SF1">
    <property type="entry name" value="SULPHUR TRANSPORT DOMAIN-CONTAINING PROTEIN"/>
    <property type="match status" value="1"/>
</dbReference>
<keyword evidence="5 8" id="KW-0812">Transmembrane</keyword>
<reference evidence="9" key="1">
    <citation type="submission" date="2021-02" db="EMBL/GenBank/DDBJ databases">
        <title>Genome sequence Cadophora malorum strain M34.</title>
        <authorList>
            <person name="Stefanovic E."/>
            <person name="Vu D."/>
            <person name="Scully C."/>
            <person name="Dijksterhuis J."/>
            <person name="Roader J."/>
            <person name="Houbraken J."/>
        </authorList>
    </citation>
    <scope>NUCLEOTIDE SEQUENCE</scope>
    <source>
        <strain evidence="9">M34</strain>
    </source>
</reference>
<evidence type="ECO:0000256" key="8">
    <source>
        <dbReference type="SAM" id="Phobius"/>
    </source>
</evidence>
<keyword evidence="2" id="KW-0813">Transport</keyword>
<keyword evidence="7 8" id="KW-0472">Membrane</keyword>
<evidence type="ECO:0000256" key="2">
    <source>
        <dbReference type="ARBA" id="ARBA00022448"/>
    </source>
</evidence>
<evidence type="ECO:0000256" key="7">
    <source>
        <dbReference type="ARBA" id="ARBA00023136"/>
    </source>
</evidence>
<name>A0A8H7W5R9_9HELO</name>
<keyword evidence="4" id="KW-0997">Cell inner membrane</keyword>
<dbReference type="EMBL" id="JAFJYH010000123">
    <property type="protein sequence ID" value="KAG4418661.1"/>
    <property type="molecule type" value="Genomic_DNA"/>
</dbReference>
<evidence type="ECO:0000256" key="4">
    <source>
        <dbReference type="ARBA" id="ARBA00022519"/>
    </source>
</evidence>
<feature type="transmembrane region" description="Helical" evidence="8">
    <location>
        <begin position="285"/>
        <end position="302"/>
    </location>
</feature>
<organism evidence="9 10">
    <name type="scientific">Cadophora malorum</name>
    <dbReference type="NCBI Taxonomy" id="108018"/>
    <lineage>
        <taxon>Eukaryota</taxon>
        <taxon>Fungi</taxon>
        <taxon>Dikarya</taxon>
        <taxon>Ascomycota</taxon>
        <taxon>Pezizomycotina</taxon>
        <taxon>Leotiomycetes</taxon>
        <taxon>Helotiales</taxon>
        <taxon>Ploettnerulaceae</taxon>
        <taxon>Cadophora</taxon>
    </lineage>
</organism>
<keyword evidence="3" id="KW-1003">Cell membrane</keyword>
<keyword evidence="10" id="KW-1185">Reference proteome</keyword>
<sequence>MATSLTASTTAGAIFGSALTLSGVYSPWIILSQMQLSNFHMLQTFLAASGCSTIAMILARRSNIAPCIPRSPSSLGIFPYDGNIIGGLLLGGGMTLTGACPGTVLVQIATGIRSGYFAFVGGLLGGTLYSVAKPYLVSAPGSQAAKDVKDEPRTVQQYVGVREERLVLFYEGFLVLVLALASLTQRAENVLFPPVVGGLLIGVGQVASLVLTGSAVGVSSAYEQLGGAAKRAWGYISGSGEKSGLRPAYNSIAFAGGIVLGSWVLSQALDFKVPGGEAPIADSTAILGGLIMVLGARIAGGCTSGHGISGMSTFSIASIISVAAMFSGGMGLALFI</sequence>
<dbReference type="InterPro" id="IPR007272">
    <property type="entry name" value="Sulf_transp_TsuA/YedE"/>
</dbReference>
<dbReference type="PANTHER" id="PTHR30574">
    <property type="entry name" value="INNER MEMBRANE PROTEIN YEDE"/>
    <property type="match status" value="1"/>
</dbReference>
<comment type="subcellular location">
    <subcellularLocation>
        <location evidence="1">Cell inner membrane</location>
        <topology evidence="1">Multi-pass membrane protein</topology>
    </subcellularLocation>
</comment>
<evidence type="ECO:0000256" key="1">
    <source>
        <dbReference type="ARBA" id="ARBA00004429"/>
    </source>
</evidence>
<protein>
    <recommendedName>
        <fullName evidence="11">Sulphur transport domain-containing protein</fullName>
    </recommendedName>
</protein>
<dbReference type="Proteomes" id="UP000664132">
    <property type="component" value="Unassembled WGS sequence"/>
</dbReference>
<feature type="transmembrane region" description="Helical" evidence="8">
    <location>
        <begin position="195"/>
        <end position="222"/>
    </location>
</feature>
<dbReference type="OrthoDB" id="10254418at2759"/>
<comment type="caution">
    <text evidence="9">The sequence shown here is derived from an EMBL/GenBank/DDBJ whole genome shotgun (WGS) entry which is preliminary data.</text>
</comment>
<feature type="transmembrane region" description="Helical" evidence="8">
    <location>
        <begin position="166"/>
        <end position="183"/>
    </location>
</feature>
<feature type="transmembrane region" description="Helical" evidence="8">
    <location>
        <begin position="314"/>
        <end position="335"/>
    </location>
</feature>
<evidence type="ECO:0000313" key="9">
    <source>
        <dbReference type="EMBL" id="KAG4418661.1"/>
    </source>
</evidence>
<evidence type="ECO:0000313" key="10">
    <source>
        <dbReference type="Proteomes" id="UP000664132"/>
    </source>
</evidence>
<keyword evidence="6 8" id="KW-1133">Transmembrane helix</keyword>
<evidence type="ECO:0008006" key="11">
    <source>
        <dbReference type="Google" id="ProtNLM"/>
    </source>
</evidence>
<dbReference type="Pfam" id="PF04143">
    <property type="entry name" value="Sulf_transp"/>
    <property type="match status" value="1"/>
</dbReference>
<gene>
    <name evidence="9" type="ORF">IFR04_008197</name>
</gene>
<proteinExistence type="predicted"/>
<feature type="transmembrane region" description="Helical" evidence="8">
    <location>
        <begin position="248"/>
        <end position="265"/>
    </location>
</feature>
<accession>A0A8H7W5R9</accession>